<protein>
    <submittedName>
        <fullName evidence="1">Uncharacterized protein</fullName>
    </submittedName>
</protein>
<reference evidence="1 2" key="1">
    <citation type="submission" date="2016-10" db="EMBL/GenBank/DDBJ databases">
        <authorList>
            <person name="de Groot N.N."/>
        </authorList>
    </citation>
    <scope>NUCLEOTIDE SEQUENCE [LARGE SCALE GENOMIC DNA]</scope>
    <source>
        <strain evidence="1 2">DSM 22274</strain>
    </source>
</reference>
<evidence type="ECO:0000313" key="2">
    <source>
        <dbReference type="Proteomes" id="UP000182725"/>
    </source>
</evidence>
<dbReference type="Proteomes" id="UP000182725">
    <property type="component" value="Unassembled WGS sequence"/>
</dbReference>
<proteinExistence type="predicted"/>
<dbReference type="EMBL" id="FNTV01000002">
    <property type="protein sequence ID" value="SEF13376.1"/>
    <property type="molecule type" value="Genomic_DNA"/>
</dbReference>
<dbReference type="AlphaFoldDB" id="A0A1H5PI20"/>
<name>A0A1H5PI20_9MICC</name>
<accession>A0A1H5PI20</accession>
<evidence type="ECO:0000313" key="1">
    <source>
        <dbReference type="EMBL" id="SEF13376.1"/>
    </source>
</evidence>
<dbReference type="RefSeq" id="WP_074713827.1">
    <property type="nucleotide sequence ID" value="NZ_FNTV01000002.1"/>
</dbReference>
<gene>
    <name evidence="1" type="ORF">SAMN04489740_4367</name>
</gene>
<sequence length="62" mass="6533">MSTAADSTADSAEIGPFNVLKDLGQFVVTPDITGINPMLILGTNGTAVGVKRRSVPTHRHTR</sequence>
<organism evidence="1 2">
    <name type="scientific">Arthrobacter alpinus</name>
    <dbReference type="NCBI Taxonomy" id="656366"/>
    <lineage>
        <taxon>Bacteria</taxon>
        <taxon>Bacillati</taxon>
        <taxon>Actinomycetota</taxon>
        <taxon>Actinomycetes</taxon>
        <taxon>Micrococcales</taxon>
        <taxon>Micrococcaceae</taxon>
        <taxon>Arthrobacter</taxon>
    </lineage>
</organism>